<protein>
    <submittedName>
        <fullName evidence="3">Uncharacterized protein LOC108046348 isoform X1</fullName>
    </submittedName>
</protein>
<dbReference type="EnsemblMetazoa" id="XM_017125987.2">
    <property type="protein sequence ID" value="XP_016981476.1"/>
    <property type="gene ID" value="LOC108046348"/>
</dbReference>
<evidence type="ECO:0000313" key="2">
    <source>
        <dbReference type="Proteomes" id="UP001652680"/>
    </source>
</evidence>
<reference evidence="1" key="3">
    <citation type="submission" date="2025-05" db="UniProtKB">
        <authorList>
            <consortium name="EnsemblMetazoa"/>
        </authorList>
    </citation>
    <scope>IDENTIFICATION</scope>
</reference>
<reference evidence="3" key="2">
    <citation type="submission" date="2025-04" db="UniProtKB">
        <authorList>
            <consortium name="RefSeq"/>
        </authorList>
    </citation>
    <scope>IDENTIFICATION</scope>
</reference>
<dbReference type="AlphaFoldDB" id="A0A6P4F7W1"/>
<evidence type="ECO:0000313" key="3">
    <source>
        <dbReference type="RefSeq" id="XP_016981476.1"/>
    </source>
</evidence>
<reference evidence="2" key="1">
    <citation type="journal article" date="2021" name="Elife">
        <title>Highly contiguous assemblies of 101 drosophilid genomes.</title>
        <authorList>
            <person name="Kim B.Y."/>
            <person name="Wang J.R."/>
            <person name="Miller D.E."/>
            <person name="Barmina O."/>
            <person name="Delaney E."/>
            <person name="Thompson A."/>
            <person name="Comeault A.A."/>
            <person name="Peede D."/>
            <person name="D'Agostino E.R."/>
            <person name="Pelaez J."/>
            <person name="Aguilar J.M."/>
            <person name="Haji D."/>
            <person name="Matsunaga T."/>
            <person name="Armstrong E.E."/>
            <person name="Zych M."/>
            <person name="Ogawa Y."/>
            <person name="Stamenkovic-Radak M."/>
            <person name="Jelic M."/>
            <person name="Veselinovic M.S."/>
            <person name="Tanaskovic M."/>
            <person name="Eric P."/>
            <person name="Gao J.J."/>
            <person name="Katoh T.K."/>
            <person name="Toda M.J."/>
            <person name="Watabe H."/>
            <person name="Watada M."/>
            <person name="Davis J.S."/>
            <person name="Moyle L.C."/>
            <person name="Manoli G."/>
            <person name="Bertolini E."/>
            <person name="Kostal V."/>
            <person name="Hawley R.S."/>
            <person name="Takahashi A."/>
            <person name="Jones C.D."/>
            <person name="Price D.K."/>
            <person name="Whiteman N."/>
            <person name="Kopp A."/>
            <person name="Matute D.R."/>
            <person name="Petrov D.A."/>
        </authorList>
    </citation>
    <scope>NUCLEOTIDE SEQUENCE [LARGE SCALE GENOMIC DNA]</scope>
</reference>
<dbReference type="GeneID" id="108046348"/>
<proteinExistence type="predicted"/>
<keyword evidence="2" id="KW-1185">Reference proteome</keyword>
<name>A0A6P4F7W1_DRORH</name>
<dbReference type="RefSeq" id="XP_016981476.1">
    <property type="nucleotide sequence ID" value="XM_017125987.1"/>
</dbReference>
<organism evidence="3">
    <name type="scientific">Drosophila rhopaloa</name>
    <name type="common">Fruit fly</name>
    <dbReference type="NCBI Taxonomy" id="1041015"/>
    <lineage>
        <taxon>Eukaryota</taxon>
        <taxon>Metazoa</taxon>
        <taxon>Ecdysozoa</taxon>
        <taxon>Arthropoda</taxon>
        <taxon>Hexapoda</taxon>
        <taxon>Insecta</taxon>
        <taxon>Pterygota</taxon>
        <taxon>Neoptera</taxon>
        <taxon>Endopterygota</taxon>
        <taxon>Diptera</taxon>
        <taxon>Brachycera</taxon>
        <taxon>Muscomorpha</taxon>
        <taxon>Ephydroidea</taxon>
        <taxon>Drosophilidae</taxon>
        <taxon>Drosophila</taxon>
        <taxon>Sophophora</taxon>
    </lineage>
</organism>
<sequence>MFLNDIGQPLILETGKKYGLFEEHRGPLLLSSAAFTEHIVPENWSKSVVGSEQDIIRFRSQAKSSVFNSENSFYKTIRPNKPTQIEYDGNQITITLIPAGKSENGLETTLYYIESWYMFRSYIFVVNQSNPFIDGHVRYLIVDRLSGFLDFLPKAHSSFHHGLSEGIDVAYIDEDILGEIDLNEDLYSFMDLIKPKFIYGLRLRELPKWLLKLRRMVDLYSINKNSINLQ</sequence>
<dbReference type="Proteomes" id="UP001652680">
    <property type="component" value="Unassembled WGS sequence"/>
</dbReference>
<gene>
    <name evidence="3" type="primary">LOC108046348</name>
    <name evidence="1" type="synonym">108046348</name>
</gene>
<accession>A0A6P4F7W1</accession>
<dbReference type="OrthoDB" id="7882957at2759"/>
<evidence type="ECO:0000313" key="1">
    <source>
        <dbReference type="EnsemblMetazoa" id="XP_016981476.1"/>
    </source>
</evidence>